<name>A0A0F8Z6Z2_9ZZZZ</name>
<comment type="caution">
    <text evidence="2">The sequence shown here is derived from an EMBL/GenBank/DDBJ whole genome shotgun (WGS) entry which is preliminary data.</text>
</comment>
<dbReference type="Pfam" id="PF19335">
    <property type="entry name" value="HMBD"/>
    <property type="match status" value="2"/>
</dbReference>
<evidence type="ECO:0000259" key="1">
    <source>
        <dbReference type="PROSITE" id="PS00028"/>
    </source>
</evidence>
<dbReference type="InterPro" id="IPR045800">
    <property type="entry name" value="HMBD"/>
</dbReference>
<dbReference type="PROSITE" id="PS00028">
    <property type="entry name" value="ZINC_FINGER_C2H2_1"/>
    <property type="match status" value="1"/>
</dbReference>
<evidence type="ECO:0000313" key="2">
    <source>
        <dbReference type="EMBL" id="KKK62159.1"/>
    </source>
</evidence>
<dbReference type="AlphaFoldDB" id="A0A0F8Z6Z2"/>
<dbReference type="GO" id="GO:0046872">
    <property type="term" value="F:metal ion binding"/>
    <property type="evidence" value="ECO:0007669"/>
    <property type="project" value="InterPro"/>
</dbReference>
<dbReference type="InterPro" id="IPR013087">
    <property type="entry name" value="Znf_C2H2_type"/>
</dbReference>
<feature type="domain" description="C2H2-type" evidence="1">
    <location>
        <begin position="32"/>
        <end position="54"/>
    </location>
</feature>
<reference evidence="2" key="1">
    <citation type="journal article" date="2015" name="Nature">
        <title>Complex archaea that bridge the gap between prokaryotes and eukaryotes.</title>
        <authorList>
            <person name="Spang A."/>
            <person name="Saw J.H."/>
            <person name="Jorgensen S.L."/>
            <person name="Zaremba-Niedzwiedzka K."/>
            <person name="Martijn J."/>
            <person name="Lind A.E."/>
            <person name="van Eijk R."/>
            <person name="Schleper C."/>
            <person name="Guy L."/>
            <person name="Ettema T.J."/>
        </authorList>
    </citation>
    <scope>NUCLEOTIDE SEQUENCE</scope>
</reference>
<sequence>MSTPDSSETTAASSVFVCPMHPEVRQFEPGKCPKCGMHLVPESELELHSAHDHHDHHAGAAPADGRYDLVPTGHDGPIYTCSMHPQVKMAAQGRCPICGMNLIPAKSGSSAHAGRAASAGHGAAMTNKLTVSTSTTADKAAITRQRVCAVAGSRLGSMGTPVKVTMNGQSLFLCCKGCVGKVEKNPAGYFAKAAQLRAGR</sequence>
<organism evidence="2">
    <name type="scientific">marine sediment metagenome</name>
    <dbReference type="NCBI Taxonomy" id="412755"/>
    <lineage>
        <taxon>unclassified sequences</taxon>
        <taxon>metagenomes</taxon>
        <taxon>ecological metagenomes</taxon>
    </lineage>
</organism>
<proteinExistence type="predicted"/>
<dbReference type="EMBL" id="LAZR01062132">
    <property type="protein sequence ID" value="KKK62159.1"/>
    <property type="molecule type" value="Genomic_DNA"/>
</dbReference>
<gene>
    <name evidence="2" type="ORF">LCGC14_3007110</name>
</gene>
<protein>
    <recommendedName>
        <fullName evidence="1">C2H2-type domain-containing protein</fullName>
    </recommendedName>
</protein>
<accession>A0A0F8Z6Z2</accession>